<dbReference type="PANTHER" id="PTHR12526">
    <property type="entry name" value="GLYCOSYLTRANSFERASE"/>
    <property type="match status" value="1"/>
</dbReference>
<sequence>MKLLYVTNGINGAGGLERVLSVKASYLAEYYNYDVTILVLNDAHLNPFYEFSPKIKFISIEISSSTLQYIESYKKGIQDAVNVIQPDVISVCDDGLKGFFLPRIIQTNAKWIYERHASLELNRQKGLLGKLQVRFMRKFSVSFDAFVVLTKSNVKEWKGNNIKVIPNPLSFRSDQKNPLDQKRIIAVGTHSYNKGYDTLLAIWKNIENKFPDWQLDIYGKIDANTTYLKLANDLGLSNVKFHAPYNPIQEKFETSSLMVLPSRSEGFGMVLIEAMACGVPCISFDCPAGPRDIITNKVDGFLVQDQNSKAFQQAIIELIGNEKLRIEMGTIAQRSATRFSLESIAQQWDNLFKSL</sequence>
<dbReference type="CDD" id="cd03820">
    <property type="entry name" value="GT4_AmsD-like"/>
    <property type="match status" value="1"/>
</dbReference>
<proteinExistence type="predicted"/>
<organism evidence="2 3">
    <name type="scientific">Faecalibacter bovis</name>
    <dbReference type="NCBI Taxonomy" id="2898187"/>
    <lineage>
        <taxon>Bacteria</taxon>
        <taxon>Pseudomonadati</taxon>
        <taxon>Bacteroidota</taxon>
        <taxon>Flavobacteriia</taxon>
        <taxon>Flavobacteriales</taxon>
        <taxon>Weeksellaceae</taxon>
        <taxon>Faecalibacter</taxon>
    </lineage>
</organism>
<dbReference type="InterPro" id="IPR001296">
    <property type="entry name" value="Glyco_trans_1"/>
</dbReference>
<dbReference type="Gene3D" id="3.40.50.2000">
    <property type="entry name" value="Glycogen Phosphorylase B"/>
    <property type="match status" value="2"/>
</dbReference>
<evidence type="ECO:0000313" key="2">
    <source>
        <dbReference type="EMBL" id="QTV06626.1"/>
    </source>
</evidence>
<reference evidence="2 3" key="1">
    <citation type="journal article" date="2021" name="Int. J. Syst. Evol. Microbiol.">
        <title>Faecalibacter bovis sp. nov., isolated from cow faeces.</title>
        <authorList>
            <person name="Li F."/>
            <person name="Zhao W."/>
            <person name="Hong Q."/>
            <person name="Shao Q."/>
            <person name="Song J."/>
            <person name="Yang S."/>
        </authorList>
    </citation>
    <scope>NUCLEOTIDE SEQUENCE [LARGE SCALE GENOMIC DNA]</scope>
    <source>
        <strain evidence="2 3">ZY171143</strain>
    </source>
</reference>
<reference evidence="3" key="2">
    <citation type="submission" date="2021-04" db="EMBL/GenBank/DDBJ databases">
        <title>Taxonomy of Flavobacteriaceae bacterium ZY171143.</title>
        <authorList>
            <person name="Li F."/>
        </authorList>
    </citation>
    <scope>NUCLEOTIDE SEQUENCE [LARGE SCALE GENOMIC DNA]</scope>
    <source>
        <strain evidence="3">ZY171143</strain>
    </source>
</reference>
<dbReference type="Proteomes" id="UP000672011">
    <property type="component" value="Chromosome"/>
</dbReference>
<dbReference type="PANTHER" id="PTHR12526:SF630">
    <property type="entry name" value="GLYCOSYLTRANSFERASE"/>
    <property type="match status" value="1"/>
</dbReference>
<name>A0ABX7XFH1_9FLAO</name>
<accession>A0ABX7XFH1</accession>
<protein>
    <submittedName>
        <fullName evidence="2">Glycosyltransferase family 4 protein</fullName>
    </submittedName>
</protein>
<evidence type="ECO:0000259" key="1">
    <source>
        <dbReference type="Pfam" id="PF00534"/>
    </source>
</evidence>
<feature type="domain" description="Glycosyl transferase family 1" evidence="1">
    <location>
        <begin position="173"/>
        <end position="333"/>
    </location>
</feature>
<dbReference type="RefSeq" id="WP_230477386.1">
    <property type="nucleotide sequence ID" value="NZ_CP072842.1"/>
</dbReference>
<dbReference type="EMBL" id="CP072842">
    <property type="protein sequence ID" value="QTV06626.1"/>
    <property type="molecule type" value="Genomic_DNA"/>
</dbReference>
<dbReference type="SUPFAM" id="SSF53756">
    <property type="entry name" value="UDP-Glycosyltransferase/glycogen phosphorylase"/>
    <property type="match status" value="1"/>
</dbReference>
<keyword evidence="3" id="KW-1185">Reference proteome</keyword>
<gene>
    <name evidence="2" type="ORF">J9309_04695</name>
</gene>
<evidence type="ECO:0000313" key="3">
    <source>
        <dbReference type="Proteomes" id="UP000672011"/>
    </source>
</evidence>
<dbReference type="Pfam" id="PF00534">
    <property type="entry name" value="Glycos_transf_1"/>
    <property type="match status" value="1"/>
</dbReference>